<dbReference type="InterPro" id="IPR036179">
    <property type="entry name" value="Ig-like_dom_sf"/>
</dbReference>
<reference evidence="3" key="3">
    <citation type="submission" date="2025-09" db="UniProtKB">
        <authorList>
            <consortium name="Ensembl"/>
        </authorList>
    </citation>
    <scope>IDENTIFICATION</scope>
    <source>
        <strain evidence="3">Guanapo</strain>
    </source>
</reference>
<evidence type="ECO:0000256" key="1">
    <source>
        <dbReference type="SAM" id="SignalP"/>
    </source>
</evidence>
<feature type="chain" id="PRO_5018106152" description="Ig-like domain-containing protein" evidence="1">
    <location>
        <begin position="18"/>
        <end position="571"/>
    </location>
</feature>
<accession>A0A3P9PX71</accession>
<organism evidence="3 4">
    <name type="scientific">Poecilia reticulata</name>
    <name type="common">Guppy</name>
    <name type="synonym">Acanthophacelus reticulatus</name>
    <dbReference type="NCBI Taxonomy" id="8081"/>
    <lineage>
        <taxon>Eukaryota</taxon>
        <taxon>Metazoa</taxon>
        <taxon>Chordata</taxon>
        <taxon>Craniata</taxon>
        <taxon>Vertebrata</taxon>
        <taxon>Euteleostomi</taxon>
        <taxon>Actinopterygii</taxon>
        <taxon>Neopterygii</taxon>
        <taxon>Teleostei</taxon>
        <taxon>Neoteleostei</taxon>
        <taxon>Acanthomorphata</taxon>
        <taxon>Ovalentaria</taxon>
        <taxon>Atherinomorphae</taxon>
        <taxon>Cyprinodontiformes</taxon>
        <taxon>Poeciliidae</taxon>
        <taxon>Poeciliinae</taxon>
        <taxon>Poecilia</taxon>
    </lineage>
</organism>
<evidence type="ECO:0000259" key="2">
    <source>
        <dbReference type="PROSITE" id="PS50835"/>
    </source>
</evidence>
<evidence type="ECO:0000313" key="4">
    <source>
        <dbReference type="Proteomes" id="UP000242638"/>
    </source>
</evidence>
<dbReference type="CDD" id="cd00096">
    <property type="entry name" value="Ig"/>
    <property type="match status" value="3"/>
</dbReference>
<dbReference type="OMA" id="APHENDY"/>
<dbReference type="PROSITE" id="PS50835">
    <property type="entry name" value="IG_LIKE"/>
    <property type="match status" value="6"/>
</dbReference>
<keyword evidence="4" id="KW-1185">Reference proteome</keyword>
<feature type="signal peptide" evidence="1">
    <location>
        <begin position="1"/>
        <end position="17"/>
    </location>
</feature>
<feature type="domain" description="Ig-like" evidence="2">
    <location>
        <begin position="186"/>
        <end position="276"/>
    </location>
</feature>
<dbReference type="InterPro" id="IPR013783">
    <property type="entry name" value="Ig-like_fold"/>
</dbReference>
<dbReference type="InterPro" id="IPR003599">
    <property type="entry name" value="Ig_sub"/>
</dbReference>
<dbReference type="InterPro" id="IPR013098">
    <property type="entry name" value="Ig_I-set"/>
</dbReference>
<feature type="domain" description="Ig-like" evidence="2">
    <location>
        <begin position="470"/>
        <end position="558"/>
    </location>
</feature>
<dbReference type="InterPro" id="IPR007110">
    <property type="entry name" value="Ig-like_dom"/>
</dbReference>
<dbReference type="PANTHER" id="PTHR47633">
    <property type="entry name" value="IMMUNOGLOBULIN"/>
    <property type="match status" value="1"/>
</dbReference>
<feature type="domain" description="Ig-like" evidence="2">
    <location>
        <begin position="280"/>
        <end position="360"/>
    </location>
</feature>
<reference evidence="4" key="1">
    <citation type="submission" date="2013-11" db="EMBL/GenBank/DDBJ databases">
        <title>The genomic landscape of the Guanapo guppy.</title>
        <authorList>
            <person name="Kuenstner A."/>
            <person name="Dreyer C."/>
        </authorList>
    </citation>
    <scope>NUCLEOTIDE SEQUENCE</scope>
    <source>
        <strain evidence="4">Guanapo</strain>
    </source>
</reference>
<feature type="domain" description="Ig-like" evidence="2">
    <location>
        <begin position="377"/>
        <end position="465"/>
    </location>
</feature>
<keyword evidence="1" id="KW-0732">Signal</keyword>
<dbReference type="InterPro" id="IPR003598">
    <property type="entry name" value="Ig_sub2"/>
</dbReference>
<proteinExistence type="predicted"/>
<reference evidence="3" key="2">
    <citation type="submission" date="2025-08" db="UniProtKB">
        <authorList>
            <consortium name="Ensembl"/>
        </authorList>
    </citation>
    <scope>IDENTIFICATION</scope>
    <source>
        <strain evidence="3">Guanapo</strain>
    </source>
</reference>
<evidence type="ECO:0000313" key="3">
    <source>
        <dbReference type="Ensembl" id="ENSPREP00000026502.1"/>
    </source>
</evidence>
<dbReference type="GeneTree" id="ENSGT01110000267173"/>
<dbReference type="Bgee" id="ENSPREG00000017866">
    <property type="expression patterns" value="Expressed in head"/>
</dbReference>
<dbReference type="Proteomes" id="UP000242638">
    <property type="component" value="Unassembled WGS sequence"/>
</dbReference>
<name>A0A3P9PX71_POERE</name>
<dbReference type="Ensembl" id="ENSPRET00000026772.1">
    <property type="protein sequence ID" value="ENSPREP00000026502.1"/>
    <property type="gene ID" value="ENSPREG00000017866.1"/>
</dbReference>
<dbReference type="Gene3D" id="2.60.40.10">
    <property type="entry name" value="Immunoglobulins"/>
    <property type="match status" value="6"/>
</dbReference>
<feature type="domain" description="Ig-like" evidence="2">
    <location>
        <begin position="90"/>
        <end position="178"/>
    </location>
</feature>
<feature type="domain" description="Ig-like" evidence="2">
    <location>
        <begin position="3"/>
        <end position="88"/>
    </location>
</feature>
<dbReference type="SMART" id="SM00409">
    <property type="entry name" value="IG"/>
    <property type="match status" value="6"/>
</dbReference>
<sequence length="571" mass="61404">GAPNFVKPLGLVAAVVGAPLHLECQVDEDTGVTVTWTRDGRKLSSGGRYAASFKDGVATLEINNVTLSDGGSYSCEVLNESAVRSPLEPPSFIKDAPSIEAVRGSIAVLDCEIAGSAPFEVTWKKNKKRLSSDKKYRVVSQGSLTSLEIHTFESADAGEYECVVSNEVGSVTSNSMFAIIDAISEPPVFSKRIESSTVLLGNTVKLQGVVKGSAPISIKWLKDSKLLIDDDSSVTTTFENNIPCISFTSVGIKHGGKYTCIAENEAGQQKCEAVLTIQEPAKIIEKAASISVTVGEPATLECTISGSPELKVRWFKDGKEMISSRKYKMTLKENTAVLKILSVSFSQKYIIISTQKQTFCHSSVFGLSFHTDRAVPPSFTKTLKKMDGSIGSNSTLECRVAGSQPIVVSWFKDDKEIHSDDKYKLDFSESAASVTITRLDQSDGGVYTCRASNKAGENETSGTLTVKEPPAFTVKPESQDVAPGTNVVIKTAFTGSAPLVVKWFREEKEIFSAGKCIIKKDVSSSSLELYSVKPSESAKYTCQVSNDAGKVDCTAILFVKGSASIFHLPTC</sequence>
<dbReference type="Pfam" id="PF07679">
    <property type="entry name" value="I-set"/>
    <property type="match status" value="6"/>
</dbReference>
<dbReference type="AlphaFoldDB" id="A0A3P9PX71"/>
<dbReference type="SMART" id="SM00408">
    <property type="entry name" value="IGc2"/>
    <property type="match status" value="6"/>
</dbReference>
<dbReference type="FunFam" id="2.60.40.10:FF:000022">
    <property type="entry name" value="Cardiac titin"/>
    <property type="match status" value="6"/>
</dbReference>
<dbReference type="SUPFAM" id="SSF48726">
    <property type="entry name" value="Immunoglobulin"/>
    <property type="match status" value="6"/>
</dbReference>
<protein>
    <recommendedName>
        <fullName evidence="2">Ig-like domain-containing protein</fullName>
    </recommendedName>
</protein>